<accession>A0A2P8I4D3</accession>
<gene>
    <name evidence="1" type="ORF">B0I31_10984</name>
</gene>
<dbReference type="AlphaFoldDB" id="A0A2P8I4D3"/>
<reference evidence="1 2" key="1">
    <citation type="submission" date="2018-03" db="EMBL/GenBank/DDBJ databases">
        <title>Genomic Encyclopedia of Type Strains, Phase III (KMG-III): the genomes of soil and plant-associated and newly described type strains.</title>
        <authorList>
            <person name="Whitman W."/>
        </authorList>
    </citation>
    <scope>NUCLEOTIDE SEQUENCE [LARGE SCALE GENOMIC DNA]</scope>
    <source>
        <strain evidence="1 2">CGMCC 4.7097</strain>
    </source>
</reference>
<keyword evidence="2" id="KW-1185">Reference proteome</keyword>
<dbReference type="EMBL" id="PYAX01000009">
    <property type="protein sequence ID" value="PSL53294.1"/>
    <property type="molecule type" value="Genomic_DNA"/>
</dbReference>
<name>A0A2P8I4D3_SACCR</name>
<organism evidence="1 2">
    <name type="scientific">Saccharothrix carnea</name>
    <dbReference type="NCBI Taxonomy" id="1280637"/>
    <lineage>
        <taxon>Bacteria</taxon>
        <taxon>Bacillati</taxon>
        <taxon>Actinomycetota</taxon>
        <taxon>Actinomycetes</taxon>
        <taxon>Pseudonocardiales</taxon>
        <taxon>Pseudonocardiaceae</taxon>
        <taxon>Saccharothrix</taxon>
    </lineage>
</organism>
<evidence type="ECO:0000313" key="1">
    <source>
        <dbReference type="EMBL" id="PSL53294.1"/>
    </source>
</evidence>
<protein>
    <recommendedName>
        <fullName evidence="3">Tetratricopeptide repeat protein</fullName>
    </recommendedName>
</protein>
<sequence>MTELRARVREHPDDFQAPERLVRLLVAQGELAEAHRILLTQTQKGDHRAARWLPELLVWLGRPEEARQLARYGLDTDGSLATPTDGMFR</sequence>
<dbReference type="RefSeq" id="WP_106618020.1">
    <property type="nucleotide sequence ID" value="NZ_PYAX01000009.1"/>
</dbReference>
<comment type="caution">
    <text evidence="1">The sequence shown here is derived from an EMBL/GenBank/DDBJ whole genome shotgun (WGS) entry which is preliminary data.</text>
</comment>
<dbReference type="Proteomes" id="UP000241118">
    <property type="component" value="Unassembled WGS sequence"/>
</dbReference>
<proteinExistence type="predicted"/>
<evidence type="ECO:0000313" key="2">
    <source>
        <dbReference type="Proteomes" id="UP000241118"/>
    </source>
</evidence>
<evidence type="ECO:0008006" key="3">
    <source>
        <dbReference type="Google" id="ProtNLM"/>
    </source>
</evidence>